<dbReference type="Proteomes" id="UP001412067">
    <property type="component" value="Unassembled WGS sequence"/>
</dbReference>
<reference evidence="2 3" key="1">
    <citation type="journal article" date="2022" name="Nat. Plants">
        <title>Genomes of leafy and leafless Platanthera orchids illuminate the evolution of mycoheterotrophy.</title>
        <authorList>
            <person name="Li M.H."/>
            <person name="Liu K.W."/>
            <person name="Li Z."/>
            <person name="Lu H.C."/>
            <person name="Ye Q.L."/>
            <person name="Zhang D."/>
            <person name="Wang J.Y."/>
            <person name="Li Y.F."/>
            <person name="Zhong Z.M."/>
            <person name="Liu X."/>
            <person name="Yu X."/>
            <person name="Liu D.K."/>
            <person name="Tu X.D."/>
            <person name="Liu B."/>
            <person name="Hao Y."/>
            <person name="Liao X.Y."/>
            <person name="Jiang Y.T."/>
            <person name="Sun W.H."/>
            <person name="Chen J."/>
            <person name="Chen Y.Q."/>
            <person name="Ai Y."/>
            <person name="Zhai J.W."/>
            <person name="Wu S.S."/>
            <person name="Zhou Z."/>
            <person name="Hsiao Y.Y."/>
            <person name="Wu W.L."/>
            <person name="Chen Y.Y."/>
            <person name="Lin Y.F."/>
            <person name="Hsu J.L."/>
            <person name="Li C.Y."/>
            <person name="Wang Z.W."/>
            <person name="Zhao X."/>
            <person name="Zhong W.Y."/>
            <person name="Ma X.K."/>
            <person name="Ma L."/>
            <person name="Huang J."/>
            <person name="Chen G.Z."/>
            <person name="Huang M.Z."/>
            <person name="Huang L."/>
            <person name="Peng D.H."/>
            <person name="Luo Y.B."/>
            <person name="Zou S.Q."/>
            <person name="Chen S.P."/>
            <person name="Lan S."/>
            <person name="Tsai W.C."/>
            <person name="Van de Peer Y."/>
            <person name="Liu Z.J."/>
        </authorList>
    </citation>
    <scope>NUCLEOTIDE SEQUENCE [LARGE SCALE GENOMIC DNA]</scope>
    <source>
        <strain evidence="2">Lor288</strain>
    </source>
</reference>
<gene>
    <name evidence="2" type="ORF">KSP40_PGU001496</name>
</gene>
<proteinExistence type="predicted"/>
<feature type="region of interest" description="Disordered" evidence="1">
    <location>
        <begin position="51"/>
        <end position="76"/>
    </location>
</feature>
<name>A0ABR2MJQ4_9ASPA</name>
<accession>A0ABR2MJQ4</accession>
<protein>
    <submittedName>
        <fullName evidence="2">Uncharacterized protein</fullName>
    </submittedName>
</protein>
<organism evidence="2 3">
    <name type="scientific">Platanthera guangdongensis</name>
    <dbReference type="NCBI Taxonomy" id="2320717"/>
    <lineage>
        <taxon>Eukaryota</taxon>
        <taxon>Viridiplantae</taxon>
        <taxon>Streptophyta</taxon>
        <taxon>Embryophyta</taxon>
        <taxon>Tracheophyta</taxon>
        <taxon>Spermatophyta</taxon>
        <taxon>Magnoliopsida</taxon>
        <taxon>Liliopsida</taxon>
        <taxon>Asparagales</taxon>
        <taxon>Orchidaceae</taxon>
        <taxon>Orchidoideae</taxon>
        <taxon>Orchideae</taxon>
        <taxon>Orchidinae</taxon>
        <taxon>Platanthera</taxon>
    </lineage>
</organism>
<evidence type="ECO:0000313" key="3">
    <source>
        <dbReference type="Proteomes" id="UP001412067"/>
    </source>
</evidence>
<sequence length="276" mass="30584">MADPFEAIIPECTIPPDVEIHLFHAPEIGESCFCSVICIPNTPPEIAKLADSPLNPPAEDHLQDIPSPKDSSSFPQPGISRVDFAALINFLFQNSDRSLGNRDIFDIAERKGLPLPPPKWWLPAQMDEMSRAQQNMQVLLERAGIPLTSTMNKTDDHSIPSSTGHVDELHESNVGSVVSLANICMKPLIDDCSTLSVLQLVGSINGKYASATDVQAAVWETYGDYATLELLVDLLRKSHEVSELKKSLEYQTLLLKDNKSILDIWNKVHREIEDCD</sequence>
<keyword evidence="3" id="KW-1185">Reference proteome</keyword>
<evidence type="ECO:0000256" key="1">
    <source>
        <dbReference type="SAM" id="MobiDB-lite"/>
    </source>
</evidence>
<evidence type="ECO:0000313" key="2">
    <source>
        <dbReference type="EMBL" id="KAK8963909.1"/>
    </source>
</evidence>
<comment type="caution">
    <text evidence="2">The sequence shown here is derived from an EMBL/GenBank/DDBJ whole genome shotgun (WGS) entry which is preliminary data.</text>
</comment>
<dbReference type="EMBL" id="JBBWWR010000007">
    <property type="protein sequence ID" value="KAK8963909.1"/>
    <property type="molecule type" value="Genomic_DNA"/>
</dbReference>